<dbReference type="PANTHER" id="PTHR46108">
    <property type="entry name" value="BLUE CHEESE"/>
    <property type="match status" value="1"/>
</dbReference>
<dbReference type="InterPro" id="IPR013083">
    <property type="entry name" value="Znf_RING/FYVE/PHD"/>
</dbReference>
<evidence type="ECO:0000313" key="8">
    <source>
        <dbReference type="EMBL" id="MFH4983304.1"/>
    </source>
</evidence>
<dbReference type="AlphaFoldDB" id="A0ABD6EYT5"/>
<keyword evidence="9" id="KW-1185">Reference proteome</keyword>
<gene>
    <name evidence="8" type="ORF">AB6A40_010013</name>
</gene>
<dbReference type="Gene3D" id="3.30.40.10">
    <property type="entry name" value="Zinc/RING finger domain, C3HC4 (zinc finger)"/>
    <property type="match status" value="1"/>
</dbReference>
<dbReference type="InterPro" id="IPR000306">
    <property type="entry name" value="Znf_FYVE"/>
</dbReference>
<dbReference type="GO" id="GO:0008270">
    <property type="term" value="F:zinc ion binding"/>
    <property type="evidence" value="ECO:0007669"/>
    <property type="project" value="UniProtKB-KW"/>
</dbReference>
<accession>A0ABD6EYT5</accession>
<evidence type="ECO:0000256" key="1">
    <source>
        <dbReference type="ARBA" id="ARBA00022574"/>
    </source>
</evidence>
<dbReference type="InterPro" id="IPR036322">
    <property type="entry name" value="WD40_repeat_dom_sf"/>
</dbReference>
<sequence>MLFVWTINGQILSAVNTEDVSPFGQTSHIILCVAFSTMNEWDIKNVIMCGGSDGIVRLYSMVLEECGSPRRDMPTKSTSHPKSAHSTAVGLQQIFERQRQKLKAASISVGSFETVSRDSRGGSPEFPGTPNLESDSCGSPSWINGSLEPGVWKMGTPASTDDQQQHWRRVLVLRNTLTMHTAFARKDNTRPAPITALTASRDNKSLFVGDGVGRVWHWQMGEESGVRADHWIQDPSRNECTQCQQRFSLAERRHHCRNCGHIFCSRCSRFESDIAHMKISKPVRVCQNCYLRLKAQTSG</sequence>
<evidence type="ECO:0000256" key="5">
    <source>
        <dbReference type="PROSITE-ProRule" id="PRU00091"/>
    </source>
</evidence>
<feature type="compositionally biased region" description="Polar residues" evidence="6">
    <location>
        <begin position="131"/>
        <end position="140"/>
    </location>
</feature>
<evidence type="ECO:0000313" key="9">
    <source>
        <dbReference type="Proteomes" id="UP001608902"/>
    </source>
</evidence>
<dbReference type="InterPro" id="IPR011011">
    <property type="entry name" value="Znf_FYVE_PHD"/>
</dbReference>
<dbReference type="Pfam" id="PF01363">
    <property type="entry name" value="FYVE"/>
    <property type="match status" value="1"/>
</dbReference>
<dbReference type="InterPro" id="IPR051944">
    <property type="entry name" value="BEACH_domain_protein"/>
</dbReference>
<dbReference type="PANTHER" id="PTHR46108:SF4">
    <property type="entry name" value="BLUE CHEESE"/>
    <property type="match status" value="1"/>
</dbReference>
<keyword evidence="2" id="KW-0479">Metal-binding</keyword>
<dbReference type="SUPFAM" id="SSF50978">
    <property type="entry name" value="WD40 repeat-like"/>
    <property type="match status" value="1"/>
</dbReference>
<evidence type="ECO:0000256" key="6">
    <source>
        <dbReference type="SAM" id="MobiDB-lite"/>
    </source>
</evidence>
<keyword evidence="3 5" id="KW-0863">Zinc-finger</keyword>
<evidence type="ECO:0000256" key="3">
    <source>
        <dbReference type="ARBA" id="ARBA00022771"/>
    </source>
</evidence>
<feature type="region of interest" description="Disordered" evidence="6">
    <location>
        <begin position="113"/>
        <end position="140"/>
    </location>
</feature>
<dbReference type="InterPro" id="IPR017455">
    <property type="entry name" value="Znf_FYVE-rel"/>
</dbReference>
<dbReference type="PROSITE" id="PS50178">
    <property type="entry name" value="ZF_FYVE"/>
    <property type="match status" value="1"/>
</dbReference>
<organism evidence="8 9">
    <name type="scientific">Gnathostoma spinigerum</name>
    <dbReference type="NCBI Taxonomy" id="75299"/>
    <lineage>
        <taxon>Eukaryota</taxon>
        <taxon>Metazoa</taxon>
        <taxon>Ecdysozoa</taxon>
        <taxon>Nematoda</taxon>
        <taxon>Chromadorea</taxon>
        <taxon>Rhabditida</taxon>
        <taxon>Spirurina</taxon>
        <taxon>Gnathostomatomorpha</taxon>
        <taxon>Gnathostomatoidea</taxon>
        <taxon>Gnathostomatidae</taxon>
        <taxon>Gnathostoma</taxon>
    </lineage>
</organism>
<dbReference type="SUPFAM" id="SSF57903">
    <property type="entry name" value="FYVE/PHD zinc finger"/>
    <property type="match status" value="1"/>
</dbReference>
<dbReference type="EMBL" id="JBGFUD010011773">
    <property type="protein sequence ID" value="MFH4983304.1"/>
    <property type="molecule type" value="Genomic_DNA"/>
</dbReference>
<feature type="domain" description="FYVE-type" evidence="7">
    <location>
        <begin position="234"/>
        <end position="294"/>
    </location>
</feature>
<evidence type="ECO:0000256" key="4">
    <source>
        <dbReference type="ARBA" id="ARBA00022833"/>
    </source>
</evidence>
<name>A0ABD6EYT5_9BILA</name>
<comment type="caution">
    <text evidence="8">The sequence shown here is derived from an EMBL/GenBank/DDBJ whole genome shotgun (WGS) entry which is preliminary data.</text>
</comment>
<dbReference type="SMART" id="SM00064">
    <property type="entry name" value="FYVE"/>
    <property type="match status" value="1"/>
</dbReference>
<protein>
    <recommendedName>
        <fullName evidence="7">FYVE-type domain-containing protein</fullName>
    </recommendedName>
</protein>
<keyword evidence="4" id="KW-0862">Zinc</keyword>
<reference evidence="8 9" key="1">
    <citation type="submission" date="2024-08" db="EMBL/GenBank/DDBJ databases">
        <title>Gnathostoma spinigerum genome.</title>
        <authorList>
            <person name="Gonzalez-Bertolin B."/>
            <person name="Monzon S."/>
            <person name="Zaballos A."/>
            <person name="Jimenez P."/>
            <person name="Dekumyoy P."/>
            <person name="Varona S."/>
            <person name="Cuesta I."/>
            <person name="Sumanam S."/>
            <person name="Adisakwattana P."/>
            <person name="Gasser R.B."/>
            <person name="Hernandez-Gonzalez A."/>
            <person name="Young N.D."/>
            <person name="Perteguer M.J."/>
        </authorList>
    </citation>
    <scope>NUCLEOTIDE SEQUENCE [LARGE SCALE GENOMIC DNA]</scope>
    <source>
        <strain evidence="8">AL3</strain>
        <tissue evidence="8">Liver</tissue>
    </source>
</reference>
<evidence type="ECO:0000259" key="7">
    <source>
        <dbReference type="PROSITE" id="PS50178"/>
    </source>
</evidence>
<proteinExistence type="predicted"/>
<keyword evidence="1" id="KW-0853">WD repeat</keyword>
<dbReference type="Proteomes" id="UP001608902">
    <property type="component" value="Unassembled WGS sequence"/>
</dbReference>
<evidence type="ECO:0000256" key="2">
    <source>
        <dbReference type="ARBA" id="ARBA00022723"/>
    </source>
</evidence>